<feature type="signal peptide" evidence="2">
    <location>
        <begin position="1"/>
        <end position="27"/>
    </location>
</feature>
<feature type="chain" id="PRO_5030742270" evidence="2">
    <location>
        <begin position="28"/>
        <end position="369"/>
    </location>
</feature>
<feature type="transmembrane region" description="Helical" evidence="1">
    <location>
        <begin position="150"/>
        <end position="169"/>
    </location>
</feature>
<keyword evidence="1" id="KW-0472">Membrane</keyword>
<keyword evidence="2" id="KW-0732">Signal</keyword>
<evidence type="ECO:0000256" key="1">
    <source>
        <dbReference type="SAM" id="Phobius"/>
    </source>
</evidence>
<reference evidence="3" key="1">
    <citation type="submission" date="2021-01" db="EMBL/GenBank/DDBJ databases">
        <authorList>
            <person name="Corre E."/>
            <person name="Pelletier E."/>
            <person name="Niang G."/>
            <person name="Scheremetjew M."/>
            <person name="Finn R."/>
            <person name="Kale V."/>
            <person name="Holt S."/>
            <person name="Cochrane G."/>
            <person name="Meng A."/>
            <person name="Brown T."/>
            <person name="Cohen L."/>
        </authorList>
    </citation>
    <scope>NUCLEOTIDE SEQUENCE</scope>
    <source>
        <strain evidence="3">LB1974</strain>
    </source>
</reference>
<accession>A0A7S4LPQ5</accession>
<name>A0A7S4LPQ5_OXYMA</name>
<proteinExistence type="predicted"/>
<keyword evidence="1" id="KW-0812">Transmembrane</keyword>
<dbReference type="AlphaFoldDB" id="A0A7S4LPQ5"/>
<organism evidence="3">
    <name type="scientific">Oxyrrhis marina</name>
    <name type="common">Dinoflagellate</name>
    <dbReference type="NCBI Taxonomy" id="2969"/>
    <lineage>
        <taxon>Eukaryota</taxon>
        <taxon>Sar</taxon>
        <taxon>Alveolata</taxon>
        <taxon>Dinophyceae</taxon>
        <taxon>Oxyrrhinales</taxon>
        <taxon>Oxyrrhinaceae</taxon>
        <taxon>Oxyrrhis</taxon>
    </lineage>
</organism>
<keyword evidence="1" id="KW-1133">Transmembrane helix</keyword>
<feature type="transmembrane region" description="Helical" evidence="1">
    <location>
        <begin position="324"/>
        <end position="346"/>
    </location>
</feature>
<evidence type="ECO:0000313" key="3">
    <source>
        <dbReference type="EMBL" id="CAE0842057.1"/>
    </source>
</evidence>
<feature type="transmembrane region" description="Helical" evidence="1">
    <location>
        <begin position="45"/>
        <end position="64"/>
    </location>
</feature>
<evidence type="ECO:0000256" key="2">
    <source>
        <dbReference type="SAM" id="SignalP"/>
    </source>
</evidence>
<dbReference type="EMBL" id="HBJB01001902">
    <property type="protein sequence ID" value="CAE0842057.1"/>
    <property type="molecule type" value="Transcribed_RNA"/>
</dbReference>
<sequence length="369" mass="40398">MRMHTTSTRQILVQLVLILAASIGTLGRSAGGVRRSGAGVAAYPQWALAVIAIAGAMAFATEAHHCYETGYLVRGTAMTMPSTLLNVADLCTDALSAGSMIASSFCEGCRMEEAWGCAWSNFCQLASWTTTCMLCRQVVLQSSLPFHMPLWVLALVAWLLTGLQFGAALSNWEESPSVVFDALGFETLSDFWKDADARREARASTAEYVLIAPTMTLAESMAMPREKVMAREEARARASEARERKERAAIARFVTKFFFRLLAENAFQLHVQITTVALSVALMGWSDAAEMMLYSIGISAAMLIAKLAQSLADLRMIWQDVTDPVLQVMIVGAVVLTLLVVVYALAKIWALFWCPDHIFNVRGCAEMNL</sequence>
<protein>
    <submittedName>
        <fullName evidence="3">Uncharacterized protein</fullName>
    </submittedName>
</protein>
<feature type="transmembrane region" description="Helical" evidence="1">
    <location>
        <begin position="292"/>
        <end position="312"/>
    </location>
</feature>
<gene>
    <name evidence="3" type="ORF">OMAR00294_LOCUS1617</name>
</gene>